<dbReference type="InterPro" id="IPR002176">
    <property type="entry name" value="X-over_junc_endoDNase_RuvC"/>
</dbReference>
<evidence type="ECO:0000256" key="3">
    <source>
        <dbReference type="ARBA" id="ARBA00022722"/>
    </source>
</evidence>
<evidence type="ECO:0000256" key="4">
    <source>
        <dbReference type="ARBA" id="ARBA00022723"/>
    </source>
</evidence>
<dbReference type="Proteomes" id="UP000053372">
    <property type="component" value="Unassembled WGS sequence"/>
</dbReference>
<evidence type="ECO:0000256" key="1">
    <source>
        <dbReference type="ARBA" id="ARBA00009518"/>
    </source>
</evidence>
<dbReference type="GO" id="GO:0000287">
    <property type="term" value="F:magnesium ion binding"/>
    <property type="evidence" value="ECO:0007669"/>
    <property type="project" value="UniProtKB-UniRule"/>
</dbReference>
<organism evidence="15 17">
    <name type="scientific">Mastigocoleus testarum BC008</name>
    <dbReference type="NCBI Taxonomy" id="371196"/>
    <lineage>
        <taxon>Bacteria</taxon>
        <taxon>Bacillati</taxon>
        <taxon>Cyanobacteriota</taxon>
        <taxon>Cyanophyceae</taxon>
        <taxon>Nostocales</taxon>
        <taxon>Hapalosiphonaceae</taxon>
        <taxon>Mastigocoleus</taxon>
    </lineage>
</organism>
<dbReference type="GO" id="GO:0008821">
    <property type="term" value="F:crossover junction DNA endonuclease activity"/>
    <property type="evidence" value="ECO:0007669"/>
    <property type="project" value="UniProtKB-UniRule"/>
</dbReference>
<accession>A0A0V7ZGJ6</accession>
<evidence type="ECO:0000256" key="13">
    <source>
        <dbReference type="HAMAP-Rule" id="MF_00034"/>
    </source>
</evidence>
<feature type="active site" evidence="13">
    <location>
        <position position="148"/>
    </location>
</feature>
<evidence type="ECO:0000256" key="10">
    <source>
        <dbReference type="ARBA" id="ARBA00023172"/>
    </source>
</evidence>
<feature type="binding site" evidence="13">
    <location>
        <position position="148"/>
    </location>
    <ligand>
        <name>Mg(2+)</name>
        <dbReference type="ChEBI" id="CHEBI:18420"/>
        <label>1</label>
    </ligand>
</feature>
<dbReference type="FunFam" id="3.30.420.10:FF:000002">
    <property type="entry name" value="Crossover junction endodeoxyribonuclease RuvC"/>
    <property type="match status" value="1"/>
</dbReference>
<keyword evidence="5 13" id="KW-0255">Endonuclease</keyword>
<feature type="active site" evidence="13">
    <location>
        <position position="9"/>
    </location>
</feature>
<comment type="function">
    <text evidence="13">The RuvA-RuvB-RuvC complex processes Holliday junction (HJ) DNA during genetic recombination and DNA repair. Endonuclease that resolves HJ intermediates. Cleaves cruciform DNA by making single-stranded nicks across the HJ at symmetrical positions within the homologous arms, yielding a 5'-phosphate and a 3'-hydroxyl group; requires a central core of homology in the junction. The consensus cleavage sequence is 5'-(A/T)TT(C/G)-3'. Cleavage occurs on the 3'-side of the TT dinucleotide at the point of strand exchange. HJ branch migration catalyzed by RuvA-RuvB allows RuvC to scan DNA until it finds its consensus sequence, where it cleaves and resolves the cruciform DNA.</text>
</comment>
<gene>
    <name evidence="13" type="primary">ruvC</name>
    <name evidence="15" type="ORF">BC008_13975</name>
    <name evidence="16" type="ORF">BC008_15975</name>
</gene>
<dbReference type="SUPFAM" id="SSF53098">
    <property type="entry name" value="Ribonuclease H-like"/>
    <property type="match status" value="1"/>
</dbReference>
<name>A0A0V7ZGJ6_9CYAN</name>
<keyword evidence="10 13" id="KW-0233">DNA recombination</keyword>
<dbReference type="Gene3D" id="3.30.420.10">
    <property type="entry name" value="Ribonuclease H-like superfamily/Ribonuclease H"/>
    <property type="match status" value="1"/>
</dbReference>
<keyword evidence="17" id="KW-1185">Reference proteome</keyword>
<evidence type="ECO:0000256" key="9">
    <source>
        <dbReference type="ARBA" id="ARBA00023125"/>
    </source>
</evidence>
<comment type="subunit">
    <text evidence="13">Homodimer which binds Holliday junction (HJ) DNA. The HJ becomes 2-fold symmetrical on binding to RuvC with unstacked arms; it has a different conformation from HJ DNA in complex with RuvA. In the full resolvosome a probable DNA-RuvA(4)-RuvB(12)-RuvC(2) complex forms which resolves the HJ.</text>
</comment>
<dbReference type="GO" id="GO:0006310">
    <property type="term" value="P:DNA recombination"/>
    <property type="evidence" value="ECO:0007669"/>
    <property type="project" value="UniProtKB-UniRule"/>
</dbReference>
<protein>
    <recommendedName>
        <fullName evidence="13 14">Crossover junction endodeoxyribonuclease RuvC</fullName>
        <ecNumber evidence="13 14">3.1.21.10</ecNumber>
    </recommendedName>
    <alternativeName>
        <fullName evidence="13">Holliday junction nuclease RuvC</fullName>
    </alternativeName>
    <alternativeName>
        <fullName evidence="13">Holliday junction resolvase RuvC</fullName>
    </alternativeName>
</protein>
<comment type="subcellular location">
    <subcellularLocation>
        <location evidence="13">Cytoplasm</location>
    </subcellularLocation>
</comment>
<dbReference type="GO" id="GO:0006281">
    <property type="term" value="P:DNA repair"/>
    <property type="evidence" value="ECO:0007669"/>
    <property type="project" value="UniProtKB-UniRule"/>
</dbReference>
<feature type="active site" evidence="13">
    <location>
        <position position="76"/>
    </location>
</feature>
<sequence length="163" mass="18118">MEKRILGIDPGLAILGFGIINCQTNQTQIHHNSVQLLDFGVIRTPAKTELGKRLCTLHDDLHTLIEEWKPDLVAIEKFFFYRMSNTILVAQARGVVMLALAQKSVNTVEFAPSQIKLALTGRGNAEKYQVQEAVAQELDLDYVPRPDDAADALAIALTAWFQS</sequence>
<reference evidence="15 17" key="1">
    <citation type="journal article" date="2015" name="Genome Announc.">
        <title>Draft Genome of the Euendolithic (true boring) Cyanobacterium Mastigocoleus testarum strain BC008.</title>
        <authorList>
            <person name="Guida B.S."/>
            <person name="Garcia-Pichel F."/>
        </authorList>
    </citation>
    <scope>NUCLEOTIDE SEQUENCE [LARGE SCALE GENOMIC DNA]</scope>
    <source>
        <strain evidence="15 17">BC008</strain>
    </source>
</reference>
<dbReference type="EMBL" id="LMTZ01000136">
    <property type="protein sequence ID" value="KST63567.1"/>
    <property type="molecule type" value="Genomic_DNA"/>
</dbReference>
<evidence type="ECO:0000313" key="16">
    <source>
        <dbReference type="EMBL" id="KST64141.1"/>
    </source>
</evidence>
<dbReference type="OrthoDB" id="9805499at2"/>
<dbReference type="PANTHER" id="PTHR30194:SF3">
    <property type="entry name" value="CROSSOVER JUNCTION ENDODEOXYRIBONUCLEASE RUVC"/>
    <property type="match status" value="1"/>
</dbReference>
<dbReference type="InterPro" id="IPR036397">
    <property type="entry name" value="RNaseH_sf"/>
</dbReference>
<evidence type="ECO:0000256" key="8">
    <source>
        <dbReference type="ARBA" id="ARBA00022842"/>
    </source>
</evidence>
<evidence type="ECO:0000313" key="17">
    <source>
        <dbReference type="Proteomes" id="UP000053372"/>
    </source>
</evidence>
<keyword evidence="8 13" id="KW-0460">Magnesium</keyword>
<dbReference type="GO" id="GO:0005737">
    <property type="term" value="C:cytoplasm"/>
    <property type="evidence" value="ECO:0007669"/>
    <property type="project" value="UniProtKB-SubCell"/>
</dbReference>
<dbReference type="AlphaFoldDB" id="A0A0V7ZGJ6"/>
<keyword evidence="2 13" id="KW-0963">Cytoplasm</keyword>
<comment type="similarity">
    <text evidence="1 13">Belongs to the RuvC family.</text>
</comment>
<dbReference type="NCBIfam" id="TIGR00228">
    <property type="entry name" value="ruvC"/>
    <property type="match status" value="1"/>
</dbReference>
<dbReference type="EC" id="3.1.21.10" evidence="13 14"/>
<dbReference type="PANTHER" id="PTHR30194">
    <property type="entry name" value="CROSSOVER JUNCTION ENDODEOXYRIBONUCLEASE RUVC"/>
    <property type="match status" value="1"/>
</dbReference>
<dbReference type="HAMAP" id="MF_00034">
    <property type="entry name" value="RuvC"/>
    <property type="match status" value="1"/>
</dbReference>
<evidence type="ECO:0000256" key="6">
    <source>
        <dbReference type="ARBA" id="ARBA00022763"/>
    </source>
</evidence>
<keyword evidence="7 13" id="KW-0378">Hydrolase</keyword>
<feature type="binding site" evidence="13">
    <location>
        <position position="76"/>
    </location>
    <ligand>
        <name>Mg(2+)</name>
        <dbReference type="ChEBI" id="CHEBI:18420"/>
        <label>2</label>
    </ligand>
</feature>
<comment type="caution">
    <text evidence="15">The sequence shown here is derived from an EMBL/GenBank/DDBJ whole genome shotgun (WGS) entry which is preliminary data.</text>
</comment>
<comment type="cofactor">
    <cofactor evidence="13">
        <name>Mg(2+)</name>
        <dbReference type="ChEBI" id="CHEBI:18420"/>
    </cofactor>
    <text evidence="13">Binds 2 Mg(2+) ion per subunit.</text>
</comment>
<dbReference type="InterPro" id="IPR012337">
    <property type="entry name" value="RNaseH-like_sf"/>
</dbReference>
<evidence type="ECO:0000256" key="12">
    <source>
        <dbReference type="ARBA" id="ARBA00029354"/>
    </source>
</evidence>
<evidence type="ECO:0000313" key="15">
    <source>
        <dbReference type="EMBL" id="KST63567.1"/>
    </source>
</evidence>
<keyword evidence="9 13" id="KW-0238">DNA-binding</keyword>
<dbReference type="GO" id="GO:0003677">
    <property type="term" value="F:DNA binding"/>
    <property type="evidence" value="ECO:0007669"/>
    <property type="project" value="UniProtKB-KW"/>
</dbReference>
<comment type="catalytic activity">
    <reaction evidence="12 13">
        <text>Endonucleolytic cleavage at a junction such as a reciprocal single-stranded crossover between two homologous DNA duplexes (Holliday junction).</text>
        <dbReference type="EC" id="3.1.21.10"/>
    </reaction>
</comment>
<dbReference type="PROSITE" id="PS01321">
    <property type="entry name" value="RUVC"/>
    <property type="match status" value="1"/>
</dbReference>
<dbReference type="EMBL" id="LMTZ01000127">
    <property type="protein sequence ID" value="KST64141.1"/>
    <property type="molecule type" value="Genomic_DNA"/>
</dbReference>
<evidence type="ECO:0000256" key="5">
    <source>
        <dbReference type="ARBA" id="ARBA00022759"/>
    </source>
</evidence>
<dbReference type="CDD" id="cd16962">
    <property type="entry name" value="RuvC"/>
    <property type="match status" value="1"/>
</dbReference>
<evidence type="ECO:0000256" key="2">
    <source>
        <dbReference type="ARBA" id="ARBA00022490"/>
    </source>
</evidence>
<dbReference type="GO" id="GO:0048476">
    <property type="term" value="C:Holliday junction resolvase complex"/>
    <property type="evidence" value="ECO:0007669"/>
    <property type="project" value="UniProtKB-UniRule"/>
</dbReference>
<dbReference type="Pfam" id="PF02075">
    <property type="entry name" value="RuvC"/>
    <property type="match status" value="1"/>
</dbReference>
<evidence type="ECO:0000256" key="11">
    <source>
        <dbReference type="ARBA" id="ARBA00023204"/>
    </source>
</evidence>
<keyword evidence="11 13" id="KW-0234">DNA repair</keyword>
<keyword evidence="6 13" id="KW-0227">DNA damage</keyword>
<dbReference type="InterPro" id="IPR020563">
    <property type="entry name" value="X-over_junc_endoDNase_Mg_BS"/>
</dbReference>
<feature type="binding site" evidence="13">
    <location>
        <position position="9"/>
    </location>
    <ligand>
        <name>Mg(2+)</name>
        <dbReference type="ChEBI" id="CHEBI:18420"/>
        <label>1</label>
    </ligand>
</feature>
<dbReference type="RefSeq" id="WP_027843167.1">
    <property type="nucleotide sequence ID" value="NZ_LMTZ01000127.1"/>
</dbReference>
<evidence type="ECO:0000256" key="14">
    <source>
        <dbReference type="NCBIfam" id="TIGR00228"/>
    </source>
</evidence>
<proteinExistence type="inferred from homology"/>
<dbReference type="PRINTS" id="PR00696">
    <property type="entry name" value="RSOLVASERUVC"/>
</dbReference>
<keyword evidence="4 13" id="KW-0479">Metal-binding</keyword>
<dbReference type="NCBIfam" id="NF000711">
    <property type="entry name" value="PRK00039.2-1"/>
    <property type="match status" value="1"/>
</dbReference>
<evidence type="ECO:0000256" key="7">
    <source>
        <dbReference type="ARBA" id="ARBA00022801"/>
    </source>
</evidence>
<keyword evidence="3 13" id="KW-0540">Nuclease</keyword>